<sequence length="220" mass="25401">MKLSKGKLAGIVIGVAIAVIGGNFIYNNFLNDNDDLQYRLTYISMEGNREEKQQEEAIKNGLKDTKVSEVDFTMLQLDENENMVMKESEYNKLAEKLNLKKVTLKDDEAMIIPSYDGIKNSKYLKEQESIKEYKLREKNLNMLGVLDKKILVAGLYKHQFIISDKLYNEFSSDSKTLNIKGYDFKDNKKTNQSLLNLFATKLFDKNNNKLFLLIGKDNLR</sequence>
<dbReference type="PANTHER" id="PTHR46795">
    <property type="entry name" value="ABC TRANSPORTER PERMEASE-RELATED-RELATED"/>
    <property type="match status" value="1"/>
</dbReference>
<evidence type="ECO:0000256" key="1">
    <source>
        <dbReference type="SAM" id="Phobius"/>
    </source>
</evidence>
<dbReference type="InterPro" id="IPR052536">
    <property type="entry name" value="ABC-4_Integral_Memb_Prot"/>
</dbReference>
<dbReference type="OrthoDB" id="1753071at2"/>
<evidence type="ECO:0000313" key="2">
    <source>
        <dbReference type="EMBL" id="RDY24364.1"/>
    </source>
</evidence>
<organism evidence="2 3">
    <name type="scientific">Romboutsia maritimum</name>
    <dbReference type="NCBI Taxonomy" id="2020948"/>
    <lineage>
        <taxon>Bacteria</taxon>
        <taxon>Bacillati</taxon>
        <taxon>Bacillota</taxon>
        <taxon>Clostridia</taxon>
        <taxon>Peptostreptococcales</taxon>
        <taxon>Peptostreptococcaceae</taxon>
        <taxon>Romboutsia</taxon>
    </lineage>
</organism>
<keyword evidence="1" id="KW-0812">Transmembrane</keyword>
<evidence type="ECO:0000313" key="3">
    <source>
        <dbReference type="Proteomes" id="UP000243494"/>
    </source>
</evidence>
<reference evidence="2 3" key="1">
    <citation type="journal article" date="2017" name="Genome Announc.">
        <title>Draft Genome Sequence of Romboutsia maritimum sp. nov. Strain CCRI-22766(T), Isolated from Coastal Estuarine Mud.</title>
        <authorList>
            <person name="Maheux A.F."/>
            <person name="Boudreau D.K."/>
            <person name="Berube E."/>
            <person name="Boissinot M."/>
            <person name="Raymond F."/>
            <person name="Brodeur S."/>
            <person name="Corbeil J."/>
            <person name="Brightwell G."/>
            <person name="Broda D."/>
            <person name="Omar R.F."/>
            <person name="Bergeron M.G."/>
        </authorList>
    </citation>
    <scope>NUCLEOTIDE SEQUENCE [LARGE SCALE GENOMIC DNA]</scope>
    <source>
        <strain evidence="2 3">CCRI-22766</strain>
    </source>
</reference>
<accession>A0A371IV53</accession>
<dbReference type="PANTHER" id="PTHR46795:SF2">
    <property type="entry name" value="ABC TRANSPORTER, PERMEASE PROTEIN"/>
    <property type="match status" value="1"/>
</dbReference>
<dbReference type="AlphaFoldDB" id="A0A371IV53"/>
<dbReference type="Proteomes" id="UP000243494">
    <property type="component" value="Unassembled WGS sequence"/>
</dbReference>
<keyword evidence="1" id="KW-0472">Membrane</keyword>
<gene>
    <name evidence="2" type="ORF">CHF27_003135</name>
</gene>
<comment type="caution">
    <text evidence="2">The sequence shown here is derived from an EMBL/GenBank/DDBJ whole genome shotgun (WGS) entry which is preliminary data.</text>
</comment>
<dbReference type="RefSeq" id="WP_095405580.1">
    <property type="nucleotide sequence ID" value="NZ_NOJZ02000003.1"/>
</dbReference>
<feature type="transmembrane region" description="Helical" evidence="1">
    <location>
        <begin position="7"/>
        <end position="26"/>
    </location>
</feature>
<keyword evidence="1" id="KW-1133">Transmembrane helix</keyword>
<proteinExistence type="predicted"/>
<name>A0A371IV53_9FIRM</name>
<keyword evidence="3" id="KW-1185">Reference proteome</keyword>
<dbReference type="EMBL" id="NOJZ02000003">
    <property type="protein sequence ID" value="RDY24364.1"/>
    <property type="molecule type" value="Genomic_DNA"/>
</dbReference>
<protein>
    <submittedName>
        <fullName evidence="2">Uncharacterized protein</fullName>
    </submittedName>
</protein>